<dbReference type="Gene3D" id="3.40.50.1440">
    <property type="entry name" value="Tubulin/FtsZ, GTPase domain"/>
    <property type="match status" value="1"/>
</dbReference>
<dbReference type="RefSeq" id="WP_125000686.1">
    <property type="nucleotide sequence ID" value="NZ_BHYK01000009.1"/>
</dbReference>
<dbReference type="Proteomes" id="UP000287872">
    <property type="component" value="Unassembled WGS sequence"/>
</dbReference>
<keyword evidence="1" id="KW-0472">Membrane</keyword>
<feature type="transmembrane region" description="Helical" evidence="1">
    <location>
        <begin position="179"/>
        <end position="203"/>
    </location>
</feature>
<name>A0A401UL61_9CLOT</name>
<evidence type="ECO:0008006" key="4">
    <source>
        <dbReference type="Google" id="ProtNLM"/>
    </source>
</evidence>
<dbReference type="InterPro" id="IPR025904">
    <property type="entry name" value="Tubulin-like"/>
</dbReference>
<reference evidence="2 3" key="1">
    <citation type="submission" date="2018-11" db="EMBL/GenBank/DDBJ databases">
        <title>Genome sequencing and assembly of Clostridium tagluense strain A121.</title>
        <authorList>
            <person name="Murakami T."/>
            <person name="Segawa T."/>
            <person name="Shcherbakova V.A."/>
            <person name="Mori H."/>
            <person name="Yoshimura Y."/>
        </authorList>
    </citation>
    <scope>NUCLEOTIDE SEQUENCE [LARGE SCALE GENOMIC DNA]</scope>
    <source>
        <strain evidence="2 3">A121</strain>
    </source>
</reference>
<dbReference type="OrthoDB" id="3400278at2"/>
<protein>
    <recommendedName>
        <fullName evidence="4">Tubulin like</fullName>
    </recommendedName>
</protein>
<keyword evidence="3" id="KW-1185">Reference proteome</keyword>
<keyword evidence="1" id="KW-0812">Transmembrane</keyword>
<dbReference type="Pfam" id="PF13809">
    <property type="entry name" value="Tubulin_2"/>
    <property type="match status" value="1"/>
</dbReference>
<evidence type="ECO:0000313" key="3">
    <source>
        <dbReference type="Proteomes" id="UP000287872"/>
    </source>
</evidence>
<keyword evidence="1" id="KW-1133">Transmembrane helix</keyword>
<dbReference type="AlphaFoldDB" id="A0A401UL61"/>
<dbReference type="SUPFAM" id="SSF52490">
    <property type="entry name" value="Tubulin nucleotide-binding domain-like"/>
    <property type="match status" value="1"/>
</dbReference>
<evidence type="ECO:0000256" key="1">
    <source>
        <dbReference type="SAM" id="Phobius"/>
    </source>
</evidence>
<accession>A0A401UL61</accession>
<evidence type="ECO:0000313" key="2">
    <source>
        <dbReference type="EMBL" id="GCD10303.1"/>
    </source>
</evidence>
<dbReference type="InterPro" id="IPR036525">
    <property type="entry name" value="Tubulin/FtsZ_GTPase_sf"/>
</dbReference>
<sequence length="1134" mass="131838">MNANIREHIQELNVMTGGGIISDKIRVDTIENPMLIIGLGGTGIDAMLRLKYQINRRFKLPEDSLTKVRKEKPDKIEFLGFETNMQEKNKKYKGIGLDPQSELVMLSNAEIGAILSDRKVMDPCISEWLSPELNISDGMKGACGVRQAGRLLLFTKINEVVESIEKKINTIMKDSKEKLYVFMLTGISGGTGSGCFLDIAYIVRGIMERKFGGYGIDRVNILGYLFTPDVNISKGLGMHERNYIMKNGYAALKELDYLMNISERGDRFKQKYKSALEVDSQAPPFDLCHLISATNKEGKLLSNAYDYCMNVTAENITNFMASEERQAGQEFAIHDYISNIEQNIKNMEKPYSANYKYNIIGASSAVLPIEEITTYLAYKVFEKMDVMFEKSPTEQDVDQFIRMVKLDKDAVEARFERENLGRQPISGYKNRDKYEFANVIKKEAVNMDEELSEYLRDICDEYLKVKRQYPGEISVVLNQQIDRMFKDASKGPFYASKMLFSNEGFNMVKTLEIIKESLIEKHRRLPDNIKNLREDAQDKFDAAKKTILFTKESKKNDYIEAKIEEYYARTEEERTLKMIEFYQNAIEIISNLNNKIYKVYTEILNELNKVLKDDGNILVKGEEVQVNSGKTYYWNLINVPDVVKTIDKMVCDEDTNDLIRRFTDKLLGESQKWIDEQHMDIVGSISNFVSEEFGDIITKSMEDFLIMKYGEEKSIERLIQTEIAPRLDEDAIPIFQLQDAGGSLIFPSWNMVSVPAKTPRIYKGIKEYKESSTLGHSVNIKRSKVSNKIFWLNTENGVPLYAYTSIRQYEKIYEESIFTKEGIGRHLIQTRETNWTYLPSPIPEKSWGTSYHNERVKKYNSEIRQVFDKAVSYGCIERVSEITNSQYKVIVTKEFNIEKFLLNYDLAIEEGKTPNMAEIRKCIGELRKLMQNKLEKIEDYDLQMYYIFDSRDESVAKENLIRSPRLIQLLNFEIEKYEAIEQQINKLGSNIYDNDKKTKLLDNFIQAMYTETICKKGIVYMYDKDADERTEIEPFVNLMKQKQYAEFSIYNKYCEIDEKHRNVIEAKSDKRLADLSMEEGTTTLYSRIKCMIENYSKAIEELDYRRYEIENGQDMYSFYVNTYDKLKEIRVNLE</sequence>
<proteinExistence type="predicted"/>
<gene>
    <name evidence="2" type="ORF">Ctaglu_19260</name>
</gene>
<dbReference type="EMBL" id="BHYK01000009">
    <property type="protein sequence ID" value="GCD10303.1"/>
    <property type="molecule type" value="Genomic_DNA"/>
</dbReference>
<comment type="caution">
    <text evidence="2">The sequence shown here is derived from an EMBL/GenBank/DDBJ whole genome shotgun (WGS) entry which is preliminary data.</text>
</comment>
<organism evidence="2 3">
    <name type="scientific">Clostridium tagluense</name>
    <dbReference type="NCBI Taxonomy" id="360422"/>
    <lineage>
        <taxon>Bacteria</taxon>
        <taxon>Bacillati</taxon>
        <taxon>Bacillota</taxon>
        <taxon>Clostridia</taxon>
        <taxon>Eubacteriales</taxon>
        <taxon>Clostridiaceae</taxon>
        <taxon>Clostridium</taxon>
    </lineage>
</organism>